<dbReference type="GO" id="GO:0043565">
    <property type="term" value="F:sequence-specific DNA binding"/>
    <property type="evidence" value="ECO:0007669"/>
    <property type="project" value="InterPro"/>
</dbReference>
<proteinExistence type="inferred from homology"/>
<gene>
    <name evidence="11" type="ORF">M413DRAFT_349844</name>
</gene>
<organism evidence="11 12">
    <name type="scientific">Hebeloma cylindrosporum</name>
    <dbReference type="NCBI Taxonomy" id="76867"/>
    <lineage>
        <taxon>Eukaryota</taxon>
        <taxon>Fungi</taxon>
        <taxon>Dikarya</taxon>
        <taxon>Basidiomycota</taxon>
        <taxon>Agaricomycotina</taxon>
        <taxon>Agaricomycetes</taxon>
        <taxon>Agaricomycetidae</taxon>
        <taxon>Agaricales</taxon>
        <taxon>Agaricineae</taxon>
        <taxon>Hymenogastraceae</taxon>
        <taxon>Hebeloma</taxon>
    </lineage>
</organism>
<dbReference type="Gene3D" id="1.10.10.10">
    <property type="entry name" value="Winged helix-like DNA-binding domain superfamily/Winged helix DNA-binding domain"/>
    <property type="match status" value="1"/>
</dbReference>
<feature type="compositionally biased region" description="Polar residues" evidence="9">
    <location>
        <begin position="1"/>
        <end position="10"/>
    </location>
</feature>
<dbReference type="HOGENOM" id="CLU_030308_8_0_1"/>
<evidence type="ECO:0000256" key="5">
    <source>
        <dbReference type="ARBA" id="ARBA00023163"/>
    </source>
</evidence>
<dbReference type="PANTHER" id="PTHR10015:SF427">
    <property type="entry name" value="HEAT SHOCK FACTOR PROTEIN"/>
    <property type="match status" value="1"/>
</dbReference>
<evidence type="ECO:0000256" key="1">
    <source>
        <dbReference type="ARBA" id="ARBA00004123"/>
    </source>
</evidence>
<dbReference type="InterPro" id="IPR000232">
    <property type="entry name" value="HSF_DNA-bd"/>
</dbReference>
<evidence type="ECO:0000256" key="8">
    <source>
        <dbReference type="RuleBase" id="RU004020"/>
    </source>
</evidence>
<evidence type="ECO:0000256" key="3">
    <source>
        <dbReference type="ARBA" id="ARBA00023015"/>
    </source>
</evidence>
<feature type="compositionally biased region" description="Basic residues" evidence="9">
    <location>
        <begin position="219"/>
        <end position="229"/>
    </location>
</feature>
<dbReference type="PRINTS" id="PR00056">
    <property type="entry name" value="HSFDOMAIN"/>
</dbReference>
<evidence type="ECO:0000259" key="10">
    <source>
        <dbReference type="PROSITE" id="PS00434"/>
    </source>
</evidence>
<dbReference type="InterPro" id="IPR036388">
    <property type="entry name" value="WH-like_DNA-bd_sf"/>
</dbReference>
<dbReference type="SMART" id="SM00415">
    <property type="entry name" value="HSF"/>
    <property type="match status" value="1"/>
</dbReference>
<comment type="subcellular location">
    <subcellularLocation>
        <location evidence="1">Nucleus</location>
    </subcellularLocation>
</comment>
<keyword evidence="12" id="KW-1185">Reference proteome</keyword>
<keyword evidence="6" id="KW-0539">Nucleus</keyword>
<comment type="similarity">
    <text evidence="2 8">Belongs to the HSF family.</text>
</comment>
<protein>
    <recommendedName>
        <fullName evidence="10">HSF-type DNA-binding domain-containing protein</fullName>
    </recommendedName>
</protein>
<accession>A0A0C2XBT8</accession>
<feature type="compositionally biased region" description="Polar residues" evidence="9">
    <location>
        <begin position="230"/>
        <end position="255"/>
    </location>
</feature>
<keyword evidence="3" id="KW-0805">Transcription regulation</keyword>
<dbReference type="AlphaFoldDB" id="A0A0C2XBT8"/>
<name>A0A0C2XBT8_HEBCY</name>
<dbReference type="GO" id="GO:0005634">
    <property type="term" value="C:nucleus"/>
    <property type="evidence" value="ECO:0007669"/>
    <property type="project" value="UniProtKB-SubCell"/>
</dbReference>
<feature type="region of interest" description="Disordered" evidence="9">
    <location>
        <begin position="1"/>
        <end position="39"/>
    </location>
</feature>
<reference evidence="11 12" key="1">
    <citation type="submission" date="2014-04" db="EMBL/GenBank/DDBJ databases">
        <authorList>
            <consortium name="DOE Joint Genome Institute"/>
            <person name="Kuo A."/>
            <person name="Gay G."/>
            <person name="Dore J."/>
            <person name="Kohler A."/>
            <person name="Nagy L.G."/>
            <person name="Floudas D."/>
            <person name="Copeland A."/>
            <person name="Barry K.W."/>
            <person name="Cichocki N."/>
            <person name="Veneault-Fourrey C."/>
            <person name="LaButti K."/>
            <person name="Lindquist E.A."/>
            <person name="Lipzen A."/>
            <person name="Lundell T."/>
            <person name="Morin E."/>
            <person name="Murat C."/>
            <person name="Sun H."/>
            <person name="Tunlid A."/>
            <person name="Henrissat B."/>
            <person name="Grigoriev I.V."/>
            <person name="Hibbett D.S."/>
            <person name="Martin F."/>
            <person name="Nordberg H.P."/>
            <person name="Cantor M.N."/>
            <person name="Hua S.X."/>
        </authorList>
    </citation>
    <scope>NUCLEOTIDE SEQUENCE [LARGE SCALE GENOMIC DNA]</scope>
    <source>
        <strain evidence="12">h7</strain>
    </source>
</reference>
<reference evidence="12" key="2">
    <citation type="submission" date="2015-01" db="EMBL/GenBank/DDBJ databases">
        <title>Evolutionary Origins and Diversification of the Mycorrhizal Mutualists.</title>
        <authorList>
            <consortium name="DOE Joint Genome Institute"/>
            <consortium name="Mycorrhizal Genomics Consortium"/>
            <person name="Kohler A."/>
            <person name="Kuo A."/>
            <person name="Nagy L.G."/>
            <person name="Floudas D."/>
            <person name="Copeland A."/>
            <person name="Barry K.W."/>
            <person name="Cichocki N."/>
            <person name="Veneault-Fourrey C."/>
            <person name="LaButti K."/>
            <person name="Lindquist E.A."/>
            <person name="Lipzen A."/>
            <person name="Lundell T."/>
            <person name="Morin E."/>
            <person name="Murat C."/>
            <person name="Riley R."/>
            <person name="Ohm R."/>
            <person name="Sun H."/>
            <person name="Tunlid A."/>
            <person name="Henrissat B."/>
            <person name="Grigoriev I.V."/>
            <person name="Hibbett D.S."/>
            <person name="Martin F."/>
        </authorList>
    </citation>
    <scope>NUCLEOTIDE SEQUENCE [LARGE SCALE GENOMIC DNA]</scope>
    <source>
        <strain evidence="12">h7</strain>
    </source>
</reference>
<evidence type="ECO:0000256" key="6">
    <source>
        <dbReference type="ARBA" id="ARBA00023242"/>
    </source>
</evidence>
<dbReference type="PANTHER" id="PTHR10015">
    <property type="entry name" value="HEAT SHOCK TRANSCRIPTION FACTOR"/>
    <property type="match status" value="1"/>
</dbReference>
<dbReference type="Proteomes" id="UP000053424">
    <property type="component" value="Unassembled WGS sequence"/>
</dbReference>
<evidence type="ECO:0000313" key="12">
    <source>
        <dbReference type="Proteomes" id="UP000053424"/>
    </source>
</evidence>
<dbReference type="InterPro" id="IPR036390">
    <property type="entry name" value="WH_DNA-bd_sf"/>
</dbReference>
<evidence type="ECO:0000256" key="2">
    <source>
        <dbReference type="ARBA" id="ARBA00006403"/>
    </source>
</evidence>
<sequence>MDDQRNSSSPEMGFAQYGAYNIQGEPSDIPLPFSPPFPAQQPQYLTPTVPIFEDGFAPLHRSSQISVDTPGHFLQPQAPQDRAHQNDYEMTHRHEEFAEDEAPEPLVVRRELLADPMENASEFVKKLFKALEDPIFQPVMCWGPLGEWFMIKDAEEFTKTVLPRLYKHSNFASFVRQLNKYDFHKLKNVDDNESGDQHWCFKHSNFHANRPEDLENVKRKPTVHQHQRSGHQSSPETSFGSFPSTSNDSSASPVRTTSTSHSNYSTSPYMQSSNSSFNDHSNSDRRKAGKARFLSQSPSRAKLYTEIQGLKKETEDSKVKMRDLDRTSETMRLKMQHIQKLLDNQGEVLRLLASQYLPTNEAKRAGLLVLNMFLPSIPT</sequence>
<dbReference type="SUPFAM" id="SSF46785">
    <property type="entry name" value="Winged helix' DNA-binding domain"/>
    <property type="match status" value="1"/>
</dbReference>
<dbReference type="STRING" id="686832.A0A0C2XBT8"/>
<comment type="subunit">
    <text evidence="7">Homotrimer. Homotrimerization increases the affinity of HSF1 to DNA. Interacts with transcriptional coregulator SSA1 on chromatin.</text>
</comment>
<evidence type="ECO:0000256" key="9">
    <source>
        <dbReference type="SAM" id="MobiDB-lite"/>
    </source>
</evidence>
<keyword evidence="4" id="KW-0238">DNA-binding</keyword>
<keyword evidence="5" id="KW-0804">Transcription</keyword>
<dbReference type="GO" id="GO:0003700">
    <property type="term" value="F:DNA-binding transcription factor activity"/>
    <property type="evidence" value="ECO:0007669"/>
    <property type="project" value="InterPro"/>
</dbReference>
<dbReference type="OrthoDB" id="60033at2759"/>
<feature type="domain" description="HSF-type DNA-binding" evidence="10">
    <location>
        <begin position="162"/>
        <end position="186"/>
    </location>
</feature>
<evidence type="ECO:0000256" key="4">
    <source>
        <dbReference type="ARBA" id="ARBA00023125"/>
    </source>
</evidence>
<feature type="compositionally biased region" description="Low complexity" evidence="9">
    <location>
        <begin position="256"/>
        <end position="280"/>
    </location>
</feature>
<evidence type="ECO:0000313" key="11">
    <source>
        <dbReference type="EMBL" id="KIM35418.1"/>
    </source>
</evidence>
<dbReference type="EMBL" id="KN831821">
    <property type="protein sequence ID" value="KIM35418.1"/>
    <property type="molecule type" value="Genomic_DNA"/>
</dbReference>
<dbReference type="PROSITE" id="PS00434">
    <property type="entry name" value="HSF_DOMAIN"/>
    <property type="match status" value="1"/>
</dbReference>
<evidence type="ECO:0000256" key="7">
    <source>
        <dbReference type="ARBA" id="ARBA00062171"/>
    </source>
</evidence>
<dbReference type="Pfam" id="PF00447">
    <property type="entry name" value="HSF_DNA-bind"/>
    <property type="match status" value="1"/>
</dbReference>
<dbReference type="FunFam" id="1.10.10.10:FF:000027">
    <property type="entry name" value="Heat shock transcription factor 1"/>
    <property type="match status" value="1"/>
</dbReference>
<feature type="region of interest" description="Disordered" evidence="9">
    <location>
        <begin position="218"/>
        <end position="297"/>
    </location>
</feature>